<evidence type="ECO:0000313" key="1">
    <source>
        <dbReference type="EMBL" id="ANW12269.1"/>
    </source>
</evidence>
<dbReference type="InterPro" id="IPR007827">
    <property type="entry name" value="DUF705"/>
</dbReference>
<proteinExistence type="predicted"/>
<dbReference type="EMBL" id="KU659593">
    <property type="protein sequence ID" value="ANW12269.1"/>
    <property type="molecule type" value="Genomic_DNA"/>
</dbReference>
<reference evidence="1" key="1">
    <citation type="submission" date="2016-01" db="EMBL/GenBank/DDBJ databases">
        <authorList>
            <person name="Oliw E.H."/>
        </authorList>
    </citation>
    <scope>NUCLEOTIDE SEQUENCE</scope>
    <source>
        <strain evidence="1">164</strain>
    </source>
</reference>
<protein>
    <submittedName>
        <fullName evidence="1">Ac98</fullName>
    </submittedName>
</protein>
<dbReference type="InterPro" id="IPR010033">
    <property type="entry name" value="HAD_SF_ppase_IIIC"/>
</dbReference>
<gene>
    <name evidence="1" type="primary">masp1.36</name>
</gene>
<organism evidence="1">
    <name type="scientific">Malacosoma sp. alphabaculovirus</name>
    <dbReference type="NCBI Taxonomy" id="1881632"/>
    <lineage>
        <taxon>Viruses</taxon>
        <taxon>Viruses incertae sedis</taxon>
        <taxon>Naldaviricetes</taxon>
        <taxon>Lefavirales</taxon>
        <taxon>Baculoviridae</taxon>
        <taxon>Alphabaculovirus</taxon>
    </lineage>
</organism>
<sequence>MKQMLSVDKVKSFIFNIVRKGFDEEINQFAVIAAFSKLFKFKEQVVTMPLSGGCGAIGSVVSSKSVNGGDSGTGVWTLLRLKNAATRGHILAIVEMADIFSISDRHLKLFEFIIFTFNKIDNLQLIDQNDYIIQVFKSRDEMSEIRYNIKTIYKTSMLGHMYVINERQPIYMFLKEWYVQNFMEIYQLSADKYVWEAPHVLVFDLDNTLITDEENVNIRCDFVYDSLRFLKSIGCVLVLWSYGNKSHVTYSMERTNLTPYFDITICEGNTVYDAERTGGNVVVRKRTVQVNIDENKIFVNRSFYVDNNIEPDKRPPKSPRIVLWYLRKIGVNYTKTITLVDDLATNNYSYDYFIHVDKCNVPTDDWKQYHDTIVDNIIDYENSFTKKMIY</sequence>
<dbReference type="SUPFAM" id="SSF56784">
    <property type="entry name" value="HAD-like"/>
    <property type="match status" value="1"/>
</dbReference>
<accession>A0A1B1V5K6</accession>
<name>A0A1B1V5K6_9ABAC</name>
<dbReference type="CDD" id="cd01427">
    <property type="entry name" value="HAD_like"/>
    <property type="match status" value="1"/>
</dbReference>
<dbReference type="InterPro" id="IPR036412">
    <property type="entry name" value="HAD-like_sf"/>
</dbReference>
<dbReference type="Gene3D" id="3.40.50.1000">
    <property type="entry name" value="HAD superfamily/HAD-like"/>
    <property type="match status" value="1"/>
</dbReference>
<dbReference type="Pfam" id="PF05152">
    <property type="entry name" value="DUF705"/>
    <property type="match status" value="1"/>
</dbReference>
<dbReference type="InterPro" id="IPR023214">
    <property type="entry name" value="HAD_sf"/>
</dbReference>
<dbReference type="NCBIfam" id="TIGR01681">
    <property type="entry name" value="HAD-SF-IIIC"/>
    <property type="match status" value="1"/>
</dbReference>
<dbReference type="NCBIfam" id="TIGR01684">
    <property type="entry name" value="viral_ppase"/>
    <property type="match status" value="1"/>
</dbReference>